<dbReference type="CDD" id="cd00082">
    <property type="entry name" value="HisKA"/>
    <property type="match status" value="1"/>
</dbReference>
<dbReference type="InterPro" id="IPR036097">
    <property type="entry name" value="HisK_dim/P_sf"/>
</dbReference>
<dbReference type="InterPro" id="IPR004358">
    <property type="entry name" value="Sig_transdc_His_kin-like_C"/>
</dbReference>
<dbReference type="GO" id="GO:0000155">
    <property type="term" value="F:phosphorelay sensor kinase activity"/>
    <property type="evidence" value="ECO:0007669"/>
    <property type="project" value="InterPro"/>
</dbReference>
<sequence>MTIRRLIALGPIVYLILLIVCFQLIFALTIRSFHFFSLESYGFIFTLLVGAILGFITYIVSVRVLKLTSSKFLRRIFPFLQFSNSEIVKYLSILDQFKNDLIATNLTGLVCEKILKFIQTIIPTKKVIVFFWKEEMGKFAPFPDSGEIQFFIFDPFLLWITENDRIYNFKEFATDPSLSKIRNSAENFFTKTEAELVVPLILNKSLLGIIVLGERQNRKNYTLSEINKLNEIRSVSVMALSNAIFYERLIELTETLEEKVKIRTQELEETQSQLIMSEKMASLGIMVAGIAHEINTPAGVINGAADNLDQNMNYLVQNVFDVVLFARYRKLRKNFELALLHLLRDKKKSELDSKEKFRLKNQLKEEMKSMNFSPTLTSELSNFIIENQIGKERKYIYNIILKDDDRGYFMLKNAAYINRNIKNIRYAIRNIVRIVKALKSYSHLDQSKTFSSSNIIEGMETTLIILNNQIKYGIDVIKNFQEIPLVICNPDELNQVWTNLIQNSIQALKGKGKIEISVFPWNGYVVVEIEDNGPGIPAKIQDRIWDPFFTTKDQGEGTGLGLGIVKGIVEKHKGKITLNSNPGKTVFRVELPINPENNIVKVETRNKKL</sequence>
<dbReference type="Gene3D" id="1.10.287.130">
    <property type="match status" value="1"/>
</dbReference>
<protein>
    <recommendedName>
        <fullName evidence="2">histidine kinase</fullName>
        <ecNumber evidence="2">2.7.13.3</ecNumber>
    </recommendedName>
</protein>
<evidence type="ECO:0000313" key="7">
    <source>
        <dbReference type="Proteomes" id="UP000218471"/>
    </source>
</evidence>
<comment type="catalytic activity">
    <reaction evidence="1">
        <text>ATP + protein L-histidine = ADP + protein N-phospho-L-histidine.</text>
        <dbReference type="EC" id="2.7.13.3"/>
    </reaction>
</comment>
<keyword evidence="3" id="KW-0597">Phosphoprotein</keyword>
<dbReference type="EMBL" id="NKYG02000001">
    <property type="protein sequence ID" value="KAK2617830.1"/>
    <property type="molecule type" value="Genomic_DNA"/>
</dbReference>
<evidence type="ECO:0000256" key="2">
    <source>
        <dbReference type="ARBA" id="ARBA00012438"/>
    </source>
</evidence>
<dbReference type="AlphaFoldDB" id="A0AAV9FQG4"/>
<feature type="transmembrane region" description="Helical" evidence="4">
    <location>
        <begin position="42"/>
        <end position="65"/>
    </location>
</feature>
<accession>A0AAV9FQG4</accession>
<name>A0AAV9FQG4_LEPIR</name>
<keyword evidence="4" id="KW-0812">Transmembrane</keyword>
<dbReference type="Pfam" id="PF02518">
    <property type="entry name" value="HATPase_c"/>
    <property type="match status" value="1"/>
</dbReference>
<evidence type="ECO:0000256" key="4">
    <source>
        <dbReference type="SAM" id="Phobius"/>
    </source>
</evidence>
<keyword evidence="6" id="KW-0547">Nucleotide-binding</keyword>
<keyword evidence="6" id="KW-0067">ATP-binding</keyword>
<keyword evidence="4" id="KW-1133">Transmembrane helix</keyword>
<dbReference type="PRINTS" id="PR00344">
    <property type="entry name" value="BCTRLSENSOR"/>
</dbReference>
<evidence type="ECO:0000256" key="1">
    <source>
        <dbReference type="ARBA" id="ARBA00000085"/>
    </source>
</evidence>
<feature type="domain" description="Histidine kinase" evidence="5">
    <location>
        <begin position="429"/>
        <end position="595"/>
    </location>
</feature>
<keyword evidence="4" id="KW-0472">Membrane</keyword>
<dbReference type="SMART" id="SM00387">
    <property type="entry name" value="HATPase_c"/>
    <property type="match status" value="1"/>
</dbReference>
<organism evidence="6 7">
    <name type="scientific">Leptospira interrogans</name>
    <dbReference type="NCBI Taxonomy" id="173"/>
    <lineage>
        <taxon>Bacteria</taxon>
        <taxon>Pseudomonadati</taxon>
        <taxon>Spirochaetota</taxon>
        <taxon>Spirochaetia</taxon>
        <taxon>Leptospirales</taxon>
        <taxon>Leptospiraceae</taxon>
        <taxon>Leptospira</taxon>
    </lineage>
</organism>
<proteinExistence type="predicted"/>
<evidence type="ECO:0000259" key="5">
    <source>
        <dbReference type="PROSITE" id="PS50109"/>
    </source>
</evidence>
<dbReference type="Gene3D" id="3.30.450.40">
    <property type="match status" value="1"/>
</dbReference>
<dbReference type="InterPro" id="IPR005467">
    <property type="entry name" value="His_kinase_dom"/>
</dbReference>
<dbReference type="Gene3D" id="3.30.565.10">
    <property type="entry name" value="Histidine kinase-like ATPase, C-terminal domain"/>
    <property type="match status" value="1"/>
</dbReference>
<dbReference type="EC" id="2.7.13.3" evidence="2"/>
<dbReference type="InterPro" id="IPR036890">
    <property type="entry name" value="HATPase_C_sf"/>
</dbReference>
<evidence type="ECO:0000313" key="6">
    <source>
        <dbReference type="EMBL" id="KAK2617830.1"/>
    </source>
</evidence>
<reference evidence="6" key="1">
    <citation type="submission" date="2023-10" db="EMBL/GenBank/DDBJ databases">
        <title>Genomic and proteomic analysis of Leptospira interrogans strain CUDO8.</title>
        <authorList>
            <person name="Boonciew P."/>
            <person name="Kurilung A."/>
            <person name="Prapasarakul N."/>
        </authorList>
    </citation>
    <scope>NUCLEOTIDE SEQUENCE</scope>
    <source>
        <strain evidence="6">CUDO8</strain>
    </source>
</reference>
<dbReference type="RefSeq" id="WP_174978778.1">
    <property type="nucleotide sequence ID" value="NZ_CP039258.1"/>
</dbReference>
<dbReference type="SUPFAM" id="SSF55781">
    <property type="entry name" value="GAF domain-like"/>
    <property type="match status" value="1"/>
</dbReference>
<comment type="caution">
    <text evidence="6">The sequence shown here is derived from an EMBL/GenBank/DDBJ whole genome shotgun (WGS) entry which is preliminary data.</text>
</comment>
<evidence type="ECO:0000256" key="3">
    <source>
        <dbReference type="ARBA" id="ARBA00022553"/>
    </source>
</evidence>
<dbReference type="InterPro" id="IPR003661">
    <property type="entry name" value="HisK_dim/P_dom"/>
</dbReference>
<dbReference type="GO" id="GO:0005524">
    <property type="term" value="F:ATP binding"/>
    <property type="evidence" value="ECO:0007669"/>
    <property type="project" value="UniProtKB-KW"/>
</dbReference>
<feature type="transmembrane region" description="Helical" evidence="4">
    <location>
        <begin position="12"/>
        <end position="30"/>
    </location>
</feature>
<dbReference type="InterPro" id="IPR003594">
    <property type="entry name" value="HATPase_dom"/>
</dbReference>
<dbReference type="PROSITE" id="PS50109">
    <property type="entry name" value="HIS_KIN"/>
    <property type="match status" value="1"/>
</dbReference>
<dbReference type="Proteomes" id="UP000218471">
    <property type="component" value="Unassembled WGS sequence"/>
</dbReference>
<dbReference type="PANTHER" id="PTHR43065">
    <property type="entry name" value="SENSOR HISTIDINE KINASE"/>
    <property type="match status" value="1"/>
</dbReference>
<dbReference type="SUPFAM" id="SSF47384">
    <property type="entry name" value="Homodimeric domain of signal transducing histidine kinase"/>
    <property type="match status" value="1"/>
</dbReference>
<dbReference type="SUPFAM" id="SSF55874">
    <property type="entry name" value="ATPase domain of HSP90 chaperone/DNA topoisomerase II/histidine kinase"/>
    <property type="match status" value="1"/>
</dbReference>
<gene>
    <name evidence="6" type="ORF">CFV95_001775</name>
</gene>
<dbReference type="InterPro" id="IPR029016">
    <property type="entry name" value="GAF-like_dom_sf"/>
</dbReference>
<dbReference type="PANTHER" id="PTHR43065:SF48">
    <property type="entry name" value="HISTIDINE KINASE"/>
    <property type="match status" value="1"/>
</dbReference>